<evidence type="ECO:0000256" key="6">
    <source>
        <dbReference type="SAM" id="SignalP"/>
    </source>
</evidence>
<dbReference type="OrthoDB" id="2564678at2759"/>
<evidence type="ECO:0000259" key="7">
    <source>
        <dbReference type="PROSITE" id="PS52012"/>
    </source>
</evidence>
<dbReference type="InterPro" id="IPR008427">
    <property type="entry name" value="Extracellular_membr_CFEM_dom"/>
</dbReference>
<name>A0A427XP69_9TREE</name>
<gene>
    <name evidence="8" type="ORF">EHS24_009179</name>
</gene>
<feature type="region of interest" description="Disordered" evidence="5">
    <location>
        <begin position="212"/>
        <end position="231"/>
    </location>
</feature>
<proteinExistence type="predicted"/>
<evidence type="ECO:0000313" key="9">
    <source>
        <dbReference type="Proteomes" id="UP000279236"/>
    </source>
</evidence>
<keyword evidence="2" id="KW-0964">Secreted</keyword>
<keyword evidence="9" id="KW-1185">Reference proteome</keyword>
<comment type="subcellular location">
    <subcellularLocation>
        <location evidence="1">Secreted</location>
    </subcellularLocation>
</comment>
<protein>
    <recommendedName>
        <fullName evidence="7">CFEM domain-containing protein</fullName>
    </recommendedName>
</protein>
<reference evidence="8 9" key="1">
    <citation type="submission" date="2018-11" db="EMBL/GenBank/DDBJ databases">
        <title>Genome sequence of Apiotrichum porosum DSM 27194.</title>
        <authorList>
            <person name="Aliyu H."/>
            <person name="Gorte O."/>
            <person name="Ochsenreither K."/>
        </authorList>
    </citation>
    <scope>NUCLEOTIDE SEQUENCE [LARGE SCALE GENOMIC DNA]</scope>
    <source>
        <strain evidence="8 9">DSM 27194</strain>
    </source>
</reference>
<keyword evidence="4" id="KW-1015">Disulfide bond</keyword>
<evidence type="ECO:0000256" key="5">
    <source>
        <dbReference type="SAM" id="MobiDB-lite"/>
    </source>
</evidence>
<sequence length="231" mass="24201">MKLLSLAIAAIVAATTVTAQQPATDGVRDLTLVDRQALPDLSKLSSCALVCVLNTISSAGCSSPFDTNCICTAKFTNLASACLATSCPVIDAVPALNLQKEMCPNLGLPDLSKLSPCAQTCVIKTLTKAKCQGPLDNKCICGLPFEFEVGLCLLGCGLGDLAPALQLQFGVCDPKPTNGQCTATGLWKILQPNCWFKVGTVKTHAARSVSNSWTRRGPASVRRRVAAGQHP</sequence>
<comment type="caution">
    <text evidence="8">The sequence shown here is derived from an EMBL/GenBank/DDBJ whole genome shotgun (WGS) entry which is preliminary data.</text>
</comment>
<dbReference type="Proteomes" id="UP000279236">
    <property type="component" value="Unassembled WGS sequence"/>
</dbReference>
<accession>A0A427XP69</accession>
<dbReference type="GO" id="GO:0005576">
    <property type="term" value="C:extracellular region"/>
    <property type="evidence" value="ECO:0007669"/>
    <property type="project" value="UniProtKB-SubCell"/>
</dbReference>
<dbReference type="Pfam" id="PF05730">
    <property type="entry name" value="CFEM"/>
    <property type="match status" value="2"/>
</dbReference>
<evidence type="ECO:0000256" key="3">
    <source>
        <dbReference type="ARBA" id="ARBA00022729"/>
    </source>
</evidence>
<organism evidence="8 9">
    <name type="scientific">Apiotrichum porosum</name>
    <dbReference type="NCBI Taxonomy" id="105984"/>
    <lineage>
        <taxon>Eukaryota</taxon>
        <taxon>Fungi</taxon>
        <taxon>Dikarya</taxon>
        <taxon>Basidiomycota</taxon>
        <taxon>Agaricomycotina</taxon>
        <taxon>Tremellomycetes</taxon>
        <taxon>Trichosporonales</taxon>
        <taxon>Trichosporonaceae</taxon>
        <taxon>Apiotrichum</taxon>
    </lineage>
</organism>
<dbReference type="SMART" id="SM00747">
    <property type="entry name" value="CFEM"/>
    <property type="match status" value="2"/>
</dbReference>
<dbReference type="GeneID" id="39593722"/>
<evidence type="ECO:0000256" key="4">
    <source>
        <dbReference type="ARBA" id="ARBA00023157"/>
    </source>
</evidence>
<evidence type="ECO:0000313" key="8">
    <source>
        <dbReference type="EMBL" id="RSH80597.1"/>
    </source>
</evidence>
<feature type="signal peptide" evidence="6">
    <location>
        <begin position="1"/>
        <end position="19"/>
    </location>
</feature>
<dbReference type="AlphaFoldDB" id="A0A427XP69"/>
<dbReference type="RefSeq" id="XP_028475544.1">
    <property type="nucleotide sequence ID" value="XM_028624472.1"/>
</dbReference>
<feature type="domain" description="CFEM" evidence="7">
    <location>
        <begin position="19"/>
        <end position="130"/>
    </location>
</feature>
<dbReference type="STRING" id="105984.A0A427XP69"/>
<dbReference type="PROSITE" id="PS52012">
    <property type="entry name" value="CFEM"/>
    <property type="match status" value="1"/>
</dbReference>
<dbReference type="EMBL" id="RSCE01000008">
    <property type="protein sequence ID" value="RSH80597.1"/>
    <property type="molecule type" value="Genomic_DNA"/>
</dbReference>
<evidence type="ECO:0000256" key="1">
    <source>
        <dbReference type="ARBA" id="ARBA00004613"/>
    </source>
</evidence>
<keyword evidence="3 6" id="KW-0732">Signal</keyword>
<evidence type="ECO:0000256" key="2">
    <source>
        <dbReference type="ARBA" id="ARBA00022525"/>
    </source>
</evidence>
<feature type="chain" id="PRO_5019548826" description="CFEM domain-containing protein" evidence="6">
    <location>
        <begin position="20"/>
        <end position="231"/>
    </location>
</feature>